<accession>A0AAW0AYP6</accession>
<reference evidence="2 3" key="1">
    <citation type="journal article" date="2024" name="J Genomics">
        <title>Draft genome sequencing and assembly of Favolaschia claudopus CIRM-BRFM 2984 isolated from oak limbs.</title>
        <authorList>
            <person name="Navarro D."/>
            <person name="Drula E."/>
            <person name="Chaduli D."/>
            <person name="Cazenave R."/>
            <person name="Ahrendt S."/>
            <person name="Wang J."/>
            <person name="Lipzen A."/>
            <person name="Daum C."/>
            <person name="Barry K."/>
            <person name="Grigoriev I.V."/>
            <person name="Favel A."/>
            <person name="Rosso M.N."/>
            <person name="Martin F."/>
        </authorList>
    </citation>
    <scope>NUCLEOTIDE SEQUENCE [LARGE SCALE GENOMIC DNA]</scope>
    <source>
        <strain evidence="2 3">CIRM-BRFM 2984</strain>
    </source>
</reference>
<feature type="compositionally biased region" description="Polar residues" evidence="1">
    <location>
        <begin position="184"/>
        <end position="195"/>
    </location>
</feature>
<evidence type="ECO:0000313" key="2">
    <source>
        <dbReference type="EMBL" id="KAK7018440.1"/>
    </source>
</evidence>
<proteinExistence type="predicted"/>
<comment type="caution">
    <text evidence="2">The sequence shown here is derived from an EMBL/GenBank/DDBJ whole genome shotgun (WGS) entry which is preliminary data.</text>
</comment>
<gene>
    <name evidence="2" type="ORF">R3P38DRAFT_3360194</name>
</gene>
<protein>
    <recommendedName>
        <fullName evidence="4">PIN domain-containing protein</fullName>
    </recommendedName>
</protein>
<dbReference type="Proteomes" id="UP001362999">
    <property type="component" value="Unassembled WGS sequence"/>
</dbReference>
<dbReference type="EMBL" id="JAWWNJ010000046">
    <property type="protein sequence ID" value="KAK7018440.1"/>
    <property type="molecule type" value="Genomic_DNA"/>
</dbReference>
<dbReference type="AlphaFoldDB" id="A0AAW0AYP6"/>
<organism evidence="2 3">
    <name type="scientific">Favolaschia claudopus</name>
    <dbReference type="NCBI Taxonomy" id="2862362"/>
    <lineage>
        <taxon>Eukaryota</taxon>
        <taxon>Fungi</taxon>
        <taxon>Dikarya</taxon>
        <taxon>Basidiomycota</taxon>
        <taxon>Agaricomycotina</taxon>
        <taxon>Agaricomycetes</taxon>
        <taxon>Agaricomycetidae</taxon>
        <taxon>Agaricales</taxon>
        <taxon>Marasmiineae</taxon>
        <taxon>Mycenaceae</taxon>
        <taxon>Favolaschia</taxon>
    </lineage>
</organism>
<sequence>MSVLSKDIASTQPLSMKTNEQDADVAIVDASVLVHALRQVKRWCRDGSEEVVIIQKGTSRLAQRARAAFHIVEAQVRTNLRDYLRPSHREFGPHLRRNSCRRRPSGRPWKRRTVCCARWELDDATGSSSKPGDNDTSPSPRTVCIAVLVSTLPSDSADNGGVPNKHEAGAAARTTSSGSGTGEAPQQTSQRTTQLGPPDLVLCPLGLDDGAAASSFNAGGNDTSPSPCTVCIAVLASTPTLDSADNPYTSPIYIRRPAQGSAGTAAGTTSSALEGAKVHDVPARVTKYQPADAWQTRGAKLEGGGGWGGRFLVEHPAAALALEGTGSGGGPRVIRVLARGG</sequence>
<evidence type="ECO:0000313" key="3">
    <source>
        <dbReference type="Proteomes" id="UP001362999"/>
    </source>
</evidence>
<keyword evidence="3" id="KW-1185">Reference proteome</keyword>
<evidence type="ECO:0000256" key="1">
    <source>
        <dbReference type="SAM" id="MobiDB-lite"/>
    </source>
</evidence>
<name>A0AAW0AYP6_9AGAR</name>
<feature type="region of interest" description="Disordered" evidence="1">
    <location>
        <begin position="155"/>
        <end position="200"/>
    </location>
</feature>
<evidence type="ECO:0008006" key="4">
    <source>
        <dbReference type="Google" id="ProtNLM"/>
    </source>
</evidence>
<feature type="compositionally biased region" description="Low complexity" evidence="1">
    <location>
        <begin position="169"/>
        <end position="178"/>
    </location>
</feature>